<reference evidence="1" key="1">
    <citation type="submission" date="2019-08" db="EMBL/GenBank/DDBJ databases">
        <authorList>
            <person name="Kucharzyk K."/>
            <person name="Murdoch R.W."/>
            <person name="Higgins S."/>
            <person name="Loffler F."/>
        </authorList>
    </citation>
    <scope>NUCLEOTIDE SEQUENCE</scope>
</reference>
<evidence type="ECO:0000313" key="1">
    <source>
        <dbReference type="EMBL" id="MPM51280.1"/>
    </source>
</evidence>
<accession>A0A645ADN9</accession>
<dbReference type="GO" id="GO:0016805">
    <property type="term" value="F:dipeptidase activity"/>
    <property type="evidence" value="ECO:0007669"/>
    <property type="project" value="InterPro"/>
</dbReference>
<sequence length="293" mass="34361">MYSTDIKERCKKLGFWDGKEPFKFWKIVSGSKPFAIREYYVLNTLAPSLGLKFDAEELPFSVKPEKRVSVRDIMSLYRETYDGTEWDQTKNLAVEVTRRDRVKGEYKELVKPISNFMNNDMRALLNMLKPGVTERIRGIAVIQCSYSHIIQLRDWLPDEIGGVAYFSFDNPAQSPRIPIYAGTNDLPQSFKVCGQHRYREDAAIWSFRETNRIATINWDRTRKILEPQIHNFENKMFEDNKVIEERAAALIKEGKNEEAKILLTKYTEDFASLTMKRWREMKADLWSIFARGM</sequence>
<dbReference type="AlphaFoldDB" id="A0A645ADN9"/>
<proteinExistence type="predicted"/>
<dbReference type="GO" id="GO:0070004">
    <property type="term" value="F:cysteine-type exopeptidase activity"/>
    <property type="evidence" value="ECO:0007669"/>
    <property type="project" value="InterPro"/>
</dbReference>
<dbReference type="PANTHER" id="PTHR12994">
    <property type="entry name" value="SECERNIN"/>
    <property type="match status" value="1"/>
</dbReference>
<dbReference type="PANTHER" id="PTHR12994:SF17">
    <property type="entry name" value="LD30995P"/>
    <property type="match status" value="1"/>
</dbReference>
<dbReference type="EMBL" id="VSSQ01013341">
    <property type="protein sequence ID" value="MPM51280.1"/>
    <property type="molecule type" value="Genomic_DNA"/>
</dbReference>
<organism evidence="1">
    <name type="scientific">bioreactor metagenome</name>
    <dbReference type="NCBI Taxonomy" id="1076179"/>
    <lineage>
        <taxon>unclassified sequences</taxon>
        <taxon>metagenomes</taxon>
        <taxon>ecological metagenomes</taxon>
    </lineage>
</organism>
<comment type="caution">
    <text evidence="1">The sequence shown here is derived from an EMBL/GenBank/DDBJ whole genome shotgun (WGS) entry which is preliminary data.</text>
</comment>
<name>A0A645ADN9_9ZZZZ</name>
<dbReference type="GO" id="GO:0006508">
    <property type="term" value="P:proteolysis"/>
    <property type="evidence" value="ECO:0007669"/>
    <property type="project" value="InterPro"/>
</dbReference>
<dbReference type="Pfam" id="PF03577">
    <property type="entry name" value="Peptidase_C69"/>
    <property type="match status" value="1"/>
</dbReference>
<protein>
    <recommendedName>
        <fullName evidence="2">Dipeptidase</fullName>
    </recommendedName>
</protein>
<dbReference type="InterPro" id="IPR005322">
    <property type="entry name" value="Peptidase_C69"/>
</dbReference>
<evidence type="ECO:0008006" key="2">
    <source>
        <dbReference type="Google" id="ProtNLM"/>
    </source>
</evidence>
<gene>
    <name evidence="1" type="ORF">SDC9_98028</name>
</gene>